<keyword evidence="3 7" id="KW-0732">Signal</keyword>
<protein>
    <submittedName>
        <fullName evidence="8">ABC-type metal ion transport system, periplasmic component/surface antigen</fullName>
    </submittedName>
</protein>
<dbReference type="Gene3D" id="3.40.190.10">
    <property type="entry name" value="Periplasmic binding protein-like II"/>
    <property type="match status" value="2"/>
</dbReference>
<feature type="signal peptide" evidence="7">
    <location>
        <begin position="1"/>
        <end position="19"/>
    </location>
</feature>
<dbReference type="Pfam" id="PF03180">
    <property type="entry name" value="Lipoprotein_9"/>
    <property type="match status" value="1"/>
</dbReference>
<evidence type="ECO:0000256" key="6">
    <source>
        <dbReference type="ARBA" id="ARBA00023288"/>
    </source>
</evidence>
<evidence type="ECO:0000256" key="7">
    <source>
        <dbReference type="SAM" id="SignalP"/>
    </source>
</evidence>
<dbReference type="HOGENOM" id="CLU_067080_0_1_6"/>
<dbReference type="STRING" id="1267021.FPB0191_01166"/>
<gene>
    <name evidence="8" type="ORF">FPB0191_01166</name>
</gene>
<dbReference type="PANTHER" id="PTHR30429">
    <property type="entry name" value="D-METHIONINE-BINDING LIPOPROTEIN METQ"/>
    <property type="match status" value="1"/>
</dbReference>
<dbReference type="InterPro" id="IPR004872">
    <property type="entry name" value="Lipoprotein_NlpA"/>
</dbReference>
<evidence type="ECO:0000256" key="1">
    <source>
        <dbReference type="ARBA" id="ARBA00004635"/>
    </source>
</evidence>
<dbReference type="GO" id="GO:0016020">
    <property type="term" value="C:membrane"/>
    <property type="evidence" value="ECO:0007669"/>
    <property type="project" value="UniProtKB-SubCell"/>
</dbReference>
<dbReference type="Proteomes" id="UP000030901">
    <property type="component" value="Chromosome"/>
</dbReference>
<evidence type="ECO:0000256" key="4">
    <source>
        <dbReference type="ARBA" id="ARBA00023136"/>
    </source>
</evidence>
<evidence type="ECO:0000313" key="9">
    <source>
        <dbReference type="Proteomes" id="UP000030901"/>
    </source>
</evidence>
<feature type="chain" id="PRO_5002032719" evidence="7">
    <location>
        <begin position="20"/>
        <end position="275"/>
    </location>
</feature>
<reference evidence="8 9" key="1">
    <citation type="journal article" date="2014" name="Appl. Environ. Microbiol.">
        <title>Gut symbionts from distinct hosts exhibit genotoxic activity via divergent colibactin biosynthetic pathways.</title>
        <authorList>
            <person name="Engel P."/>
            <person name="Vizcaino M.I."/>
            <person name="Crawford J.M."/>
        </authorList>
    </citation>
    <scope>NUCLEOTIDE SEQUENCE [LARGE SCALE GENOMIC DNA]</scope>
    <source>
        <strain evidence="8 9">PEB0191</strain>
    </source>
</reference>
<evidence type="ECO:0000256" key="2">
    <source>
        <dbReference type="ARBA" id="ARBA00008973"/>
    </source>
</evidence>
<dbReference type="AlphaFoldDB" id="A0A0A7S098"/>
<keyword evidence="4" id="KW-0472">Membrane</keyword>
<dbReference type="EMBL" id="CP009056">
    <property type="protein sequence ID" value="AJA44990.1"/>
    <property type="molecule type" value="Genomic_DNA"/>
</dbReference>
<organism evidence="8 9">
    <name type="scientific">Frischella perrara</name>
    <dbReference type="NCBI Taxonomy" id="1267021"/>
    <lineage>
        <taxon>Bacteria</taxon>
        <taxon>Pseudomonadati</taxon>
        <taxon>Pseudomonadota</taxon>
        <taxon>Gammaproteobacteria</taxon>
        <taxon>Orbales</taxon>
        <taxon>Orbaceae</taxon>
        <taxon>Frischella</taxon>
    </lineage>
</organism>
<keyword evidence="5" id="KW-0564">Palmitate</keyword>
<keyword evidence="9" id="KW-1185">Reference proteome</keyword>
<proteinExistence type="inferred from homology"/>
<evidence type="ECO:0000256" key="5">
    <source>
        <dbReference type="ARBA" id="ARBA00023139"/>
    </source>
</evidence>
<dbReference type="OrthoDB" id="9812878at2"/>
<name>A0A0A7S098_FRIPE</name>
<dbReference type="PANTHER" id="PTHR30429:SF0">
    <property type="entry name" value="METHIONINE-BINDING LIPOPROTEIN METQ"/>
    <property type="match status" value="1"/>
</dbReference>
<dbReference type="KEGG" id="fpp:FPB0191_01166"/>
<comment type="similarity">
    <text evidence="2">Belongs to the NlpA lipoprotein family.</text>
</comment>
<evidence type="ECO:0000256" key="3">
    <source>
        <dbReference type="ARBA" id="ARBA00022729"/>
    </source>
</evidence>
<evidence type="ECO:0000313" key="8">
    <source>
        <dbReference type="EMBL" id="AJA44990.1"/>
    </source>
</evidence>
<dbReference type="SUPFAM" id="SSF53850">
    <property type="entry name" value="Periplasmic binding protein-like II"/>
    <property type="match status" value="1"/>
</dbReference>
<sequence length="275" mass="30906">MKKLLSIPIVIILGFLSFACDHKSDNQTNHSEKKEIVVGLPPSMHNIMMERVIKPELEKMGYKVKLVNFSSLRDANSALVEGYTDLNAAQHQAYLDVYNKETNNNLVSLVHIPSIPAALYSKKHHSINEIAKGQTIAIPNDPSNTARALLMLQKLNWISLKPGIELGTANLTDLAENQYNLQFKSVLSELIPRMLSEMDYGIMPGGVAWLSKVPASDALVQEQLTPDLELMVVVKKEDLNKQWAKDIKNLYQSDLMKKFINNDPDAKGRFIWPRG</sequence>
<comment type="subcellular location">
    <subcellularLocation>
        <location evidence="1">Membrane</location>
        <topology evidence="1">Lipid-anchor</topology>
    </subcellularLocation>
</comment>
<accession>A0A0A7S098</accession>
<dbReference type="PROSITE" id="PS51257">
    <property type="entry name" value="PROKAR_LIPOPROTEIN"/>
    <property type="match status" value="1"/>
</dbReference>
<keyword evidence="6" id="KW-0449">Lipoprotein</keyword>
<dbReference type="RefSeq" id="WP_039104602.1">
    <property type="nucleotide sequence ID" value="NZ_CP009056.1"/>
</dbReference>